<dbReference type="EMBL" id="FMZW01000001">
    <property type="protein sequence ID" value="SDC09238.1"/>
    <property type="molecule type" value="Genomic_DNA"/>
</dbReference>
<organism evidence="1 2">
    <name type="scientific">Bradyrhizobium brasilense</name>
    <dbReference type="NCBI Taxonomy" id="1419277"/>
    <lineage>
        <taxon>Bacteria</taxon>
        <taxon>Pseudomonadati</taxon>
        <taxon>Pseudomonadota</taxon>
        <taxon>Alphaproteobacteria</taxon>
        <taxon>Hyphomicrobiales</taxon>
        <taxon>Nitrobacteraceae</taxon>
        <taxon>Bradyrhizobium</taxon>
    </lineage>
</organism>
<dbReference type="RefSeq" id="WP_176936710.1">
    <property type="nucleotide sequence ID" value="NZ_FMZW01000001.1"/>
</dbReference>
<gene>
    <name evidence="1" type="ORF">SAMN05216337_1001233</name>
</gene>
<evidence type="ECO:0000313" key="2">
    <source>
        <dbReference type="Proteomes" id="UP000199245"/>
    </source>
</evidence>
<dbReference type="AlphaFoldDB" id="A0A1G6IRX8"/>
<accession>A0A1G6IRX8</accession>
<reference evidence="1 2" key="1">
    <citation type="submission" date="2016-10" db="EMBL/GenBank/DDBJ databases">
        <authorList>
            <person name="de Groot N.N."/>
        </authorList>
    </citation>
    <scope>NUCLEOTIDE SEQUENCE [LARGE SCALE GENOMIC DNA]</scope>
    <source>
        <strain evidence="1 2">R5</strain>
    </source>
</reference>
<proteinExistence type="predicted"/>
<dbReference type="Proteomes" id="UP000199245">
    <property type="component" value="Unassembled WGS sequence"/>
</dbReference>
<sequence length="55" mass="6158">MALRMLRFGPIERRPRGWRFGTLGFSDHVIARLVESGRAEIVGDRVLAASMSEDA</sequence>
<name>A0A1G6IRX8_9BRAD</name>
<evidence type="ECO:0000313" key="1">
    <source>
        <dbReference type="EMBL" id="SDC09238.1"/>
    </source>
</evidence>
<protein>
    <submittedName>
        <fullName evidence="1">Uncharacterized protein</fullName>
    </submittedName>
</protein>